<feature type="region of interest" description="Disordered" evidence="1">
    <location>
        <begin position="554"/>
        <end position="579"/>
    </location>
</feature>
<evidence type="ECO:0008006" key="8">
    <source>
        <dbReference type="Google" id="ProtNLM"/>
    </source>
</evidence>
<feature type="compositionally biased region" description="Basic and acidic residues" evidence="1">
    <location>
        <begin position="861"/>
        <end position="871"/>
    </location>
</feature>
<feature type="domain" description="Large polyvalent protein-associated" evidence="3">
    <location>
        <begin position="1049"/>
        <end position="1198"/>
    </location>
</feature>
<evidence type="ECO:0000256" key="1">
    <source>
        <dbReference type="SAM" id="MobiDB-lite"/>
    </source>
</evidence>
<dbReference type="Pfam" id="PF18819">
    <property type="entry name" value="MuF_C"/>
    <property type="match status" value="1"/>
</dbReference>
<dbReference type="Pfam" id="PF18799">
    <property type="entry name" value="LPD5"/>
    <property type="match status" value="1"/>
</dbReference>
<dbReference type="InterPro" id="IPR041047">
    <property type="entry name" value="LPD1"/>
</dbReference>
<dbReference type="Proteomes" id="UP000222281">
    <property type="component" value="Segment"/>
</dbReference>
<accession>A0A1I9LJC2</accession>
<feature type="region of interest" description="Disordered" evidence="1">
    <location>
        <begin position="1737"/>
        <end position="1769"/>
    </location>
</feature>
<evidence type="ECO:0000259" key="3">
    <source>
        <dbReference type="Pfam" id="PF18799"/>
    </source>
</evidence>
<feature type="compositionally biased region" description="Polar residues" evidence="1">
    <location>
        <begin position="13"/>
        <end position="25"/>
    </location>
</feature>
<protein>
    <recommendedName>
        <fullName evidence="8">Large polyvalent protein-associated domain-containing protein</fullName>
    </recommendedName>
</protein>
<dbReference type="Pfam" id="PF18857">
    <property type="entry name" value="LPD38"/>
    <property type="match status" value="1"/>
</dbReference>
<feature type="region of interest" description="Disordered" evidence="1">
    <location>
        <begin position="433"/>
        <end position="464"/>
    </location>
</feature>
<dbReference type="EMBL" id="KU238067">
    <property type="protein sequence ID" value="ANJ65653.1"/>
    <property type="molecule type" value="Genomic_DNA"/>
</dbReference>
<feature type="region of interest" description="Disordered" evidence="1">
    <location>
        <begin position="1"/>
        <end position="25"/>
    </location>
</feature>
<feature type="region of interest" description="Disordered" evidence="1">
    <location>
        <begin position="1163"/>
        <end position="1192"/>
    </location>
</feature>
<dbReference type="InterPro" id="IPR041131">
    <property type="entry name" value="MuF_C"/>
</dbReference>
<evidence type="ECO:0000259" key="4">
    <source>
        <dbReference type="Pfam" id="PF18819"/>
    </source>
</evidence>
<feature type="domain" description="Phage MuF C-terminal" evidence="4">
    <location>
        <begin position="1823"/>
        <end position="1914"/>
    </location>
</feature>
<feature type="compositionally biased region" description="Basic and acidic residues" evidence="1">
    <location>
        <begin position="554"/>
        <end position="564"/>
    </location>
</feature>
<feature type="region of interest" description="Disordered" evidence="1">
    <location>
        <begin position="719"/>
        <end position="754"/>
    </location>
</feature>
<evidence type="ECO:0000259" key="5">
    <source>
        <dbReference type="Pfam" id="PF18857"/>
    </source>
</evidence>
<proteinExistence type="predicted"/>
<dbReference type="InterPro" id="IPR040561">
    <property type="entry name" value="LPD38"/>
</dbReference>
<reference evidence="6 7" key="1">
    <citation type="submission" date="2015-12" db="EMBL/GenBank/DDBJ databases">
        <title>Interplays between Shiga toxin-converting bacteriophages: plausible roles of RNA polyadenylation, oop RNA and the exo-xis region.</title>
        <authorList>
            <person name="Gasior T."/>
            <person name="Los J.M."/>
            <person name="Nowicki D."/>
            <person name="Licznerska K."/>
            <person name="Dydecka A."/>
            <person name="Bloch S."/>
            <person name="Topka G."/>
            <person name="Los M."/>
            <person name="Wrobel B."/>
            <person name="Nejman-Falenczyk B."/>
            <person name="Szalewska-Palasz A."/>
            <person name="Wegrzyn G."/>
            <person name="Wegrzyn A."/>
        </authorList>
    </citation>
    <scope>NUCLEOTIDE SEQUENCE [LARGE SCALE GENOMIC DNA]</scope>
</reference>
<keyword evidence="7" id="KW-1185">Reference proteome</keyword>
<dbReference type="InterPro" id="IPR040651">
    <property type="entry name" value="LPD5"/>
</dbReference>
<evidence type="ECO:0000259" key="2">
    <source>
        <dbReference type="Pfam" id="PF18796"/>
    </source>
</evidence>
<dbReference type="Pfam" id="PF18796">
    <property type="entry name" value="LPD1"/>
    <property type="match status" value="1"/>
</dbReference>
<gene>
    <name evidence="6" type="ORF">vBEcoSP27_82</name>
</gene>
<feature type="compositionally biased region" description="Basic and acidic residues" evidence="1">
    <location>
        <begin position="1163"/>
        <end position="1190"/>
    </location>
</feature>
<evidence type="ECO:0000313" key="7">
    <source>
        <dbReference type="Proteomes" id="UP000222281"/>
    </source>
</evidence>
<feature type="compositionally biased region" description="Basic and acidic residues" evidence="1">
    <location>
        <begin position="433"/>
        <end position="442"/>
    </location>
</feature>
<feature type="compositionally biased region" description="Basic and acidic residues" evidence="1">
    <location>
        <begin position="1758"/>
        <end position="1769"/>
    </location>
</feature>
<feature type="region of interest" description="Disordered" evidence="1">
    <location>
        <begin position="779"/>
        <end position="845"/>
    </location>
</feature>
<feature type="region of interest" description="Disordered" evidence="1">
    <location>
        <begin position="861"/>
        <end position="891"/>
    </location>
</feature>
<feature type="domain" description="Large polyvalent protein-associated" evidence="2">
    <location>
        <begin position="1359"/>
        <end position="1438"/>
    </location>
</feature>
<feature type="domain" description="Large polyvalent protein associated" evidence="5">
    <location>
        <begin position="2550"/>
        <end position="2754"/>
    </location>
</feature>
<feature type="compositionally biased region" description="Basic and acidic residues" evidence="1">
    <location>
        <begin position="1737"/>
        <end position="1747"/>
    </location>
</feature>
<organism evidence="6 7">
    <name type="scientific">Stx converting phage vB_EcoS_P27</name>
    <dbReference type="NCBI Taxonomy" id="1792287"/>
    <lineage>
        <taxon>Viruses</taxon>
        <taxon>Duplodnaviria</taxon>
        <taxon>Heunggongvirae</taxon>
        <taxon>Uroviricota</taxon>
        <taxon>Caudoviricetes</taxon>
        <taxon>Sepvirinae</taxon>
        <taxon>Traversvirus</taxon>
        <taxon>Traversvirus P27</taxon>
    </lineage>
</organism>
<evidence type="ECO:0000313" key="6">
    <source>
        <dbReference type="EMBL" id="ANJ65653.1"/>
    </source>
</evidence>
<sequence>MAYSEEQRPEAQLGNQNRNSLNIQQPGETDSYEAFFSDPNRWKDNSTSFSLGDVLPTMGKGFAQSVRGTGEMARGLGDAMIQSPVKTGARILNEFSRMGLPGVATVQDIFAGGSRGADEVIDTLPDGKNAVTDTVGKGLKATGKAVSDGAKATDEWLTGKMSPGAVRALNTPMTEGYDDSAVWVAKGVNLIGALVPDMVAGGVAKKVGDVTLRKMLTAGLEKKYIAAGMQPERATALAAEAVDKKMPDLFQAGLITHSTASAQGQSAMAAADAVLNADYSELAQSPKFQQTFLSIDADPQHAQLTDRQKMDLAKERVADEVRAQLATDPELLAVNAMAAKLGDAQLFNLVTRGTAKTVKSGIVRNATEQGAINAAQGGYSRYQENTALRETAGMDVSPWEGVADATIEGAAFGAAMGAPSGAVAGYRGRRQAAEEAAMRDAETVQQDDAAPQPESVDPVAQHRESMQGMNREQLLEQYADADMATEGDASAAHRREAASQLLNELDEQAKRQAVMDELKAKPRPELLEEYRRLSLKEGRTETEEQQLQAIRDVLRPQQEARPEAQPENTDDGDGSIYPTVRFRDPDEVRIEINGSGASRPAERIEKVRPDNRYFTDEKSAMGSDVFRNASATGLKPSVVKKGENQYAVEMDNPAFSEDVATETINTLADGERITDADPMEQPAFMRDPRFRGFTGDDTEVQARLARGNVPTAEELVRSQMAEGDAGPTAQELTERPRLPAPGDIHPGQGYPLPGEVARTPDENQAGRGGRFTITGEVKGQSFQKGRAPAPENAAGRQGETLEGETVRRGLPSPDAQNATAPVREGLPAPDIARNVRMPQPESLPRTVRDSLPELAQQAEVRRQARENRDILQPETIAPESETTVSTDREATVRGGEVRGKKIEDFGEEIKGAAKHRYAQLAETLGKTLEDRDYVTQPLSKLFPKPDYAKLANEGADADTLAMIALYRSDIPAKTKLNAVKWVESVKSIRTSVAGMLEGKVTAGRLAEWMEGRMPARYADTWQLLRTLPPSQIDKASAYRVVSGVYQAAGGKRYDPPRKLYSLRNKDNKGSNLFFSESRDELLTKAKAWFAEQEEKSQAKGDEKTALSPDDKISFDVYRNTRSGDIFIAYGKNKMRVRGGFKSASDARKYIDSHRDELVRHVKEMREISREEQRNATNRDRTGPERRKGDVSPKQFSDAFGFRGVQFGNYVEGPRRQADLNRAYDSLHDLAEVLNVPTKALSLNGRLGLAFGARGKGKAAAHYEPGEVAINLTKGNGPGALAHEWFHSLDNYFGRYDVSTDGKITSGGDFMTEARRVKRVFKDGRFVDAEYPVRQEVYDAFKGVIEAIKNSDMPRRSALLDEVRSKPYWSTDVEMAARAFERYVQDKARKAGVENDYLVNIRKAPEHNTDNTYAYPTNAELDGGIREAFDHLFRTLKTRETDKGVAFYSRKGVTRTPEGNLISDVNRSAEAKGSPVPQVEAVARGVMSGIKDSDLKVRVVKSQKEAEALAGELFDGYGRVHAFYRPDKREIVLVADNIPDGRTVREKLRHEIIHHAMEHVVTPAEYQTIIKTVLKTRDSDNVTIREAWRKVDASYGKESPEVQAGEFLAHMAEKQPNKFLGAWGRGVSLVKRVEHVVTPAEYQTIIKTVLKTRDSDNVTIREAWRKVDASYGKESPEVQAGEFLAHMAEKQPNKFVAAWERVVALVKGVLRRTGLLKPTELNDIRLVRETIRTLGQRVREGYTPREDGAGASSQYSRSGKRDPFKVPEGEGERYRDDLARMMKSLRTTDLTVNIGRTPPVLRHLGAPDLPLVISRDTVRKATNGVKHVVPMDVIERLPELMHDPDAIYRSATERNAVVMLLDAVDKNGDPVVSAVHMKAVRSRLEINKVASVYGTENGKKLKSMEMTGLTLYRREKLSRDNLLHRGLQLPKGEHSYRGSADKILYPEDIRKGPYYSRTSSLTPEETIASRFVRQMQDKFQVLKAVQENIRKTGGKVDDSNNAYMAEELFHGKAENDLNVMKERYVQPLAKLLADYKIAQADLDEYLYARHAPERNAHIAKINPKMPDGGSGMTNAEAAEIMQRVRNSGKQAQYDRLAGIIDDMLARRRELIREAGLEENGVVDAWQNAYRYYVPLKGQDVDGVVSLPRTGKGFTIGGRESRQAMGRASRAQSPSTQAIQDLSESLIRHRKNEVGNAFLKLVQDNPDKDYWQVFTDDRPDTMRTIAERKDQETGETIREVVERPVPMAMMADRYFTTKKNGKTYYIKLHDPRLMRAMKNMGPETSNAFVRTLGKVNRFLATVNTSYNPEFLVSNFIRDVQTAVMNLKAEQGRSDGKLKGLDNLSALAVVKDSRSAMSAVYASLRGKTLTGKGAQWQKVWKEFVEDGGKTGWFNMGDLEGQQKEMDRLVSLAKGGWKGQSIGAWNSFLNLVEDANGAVENALRLSAYKHARDAGLSRQQAASLAKNMTVNFNRRGEQGALMNSLYMFANASIQGTANLVRTLGHLNGDGPLLERLRWKNLNVPQKIALAAVGAGYLLGSLNRSVAGEDDDGVNWYDKVPSHVKERNLVIMKSVFGGKAGEYWSIPLPYGYNVFFLLGHTAEGVAAGDLTASRAAGNVVGGVLGAFSPVGSETSETLSGALLKNAAPTILRPFANLAMNENFMGAQIYQENMPFGTPKPDSQLGRRSTPEAYKAFASWLNAFSGGSQYRSGAVDVTPESLKYWIDYISGGTGRFISKTTDAAVKSLNGIDIPEQQVPFLGKISGEVMPYADQQKMYDRMTEVAQYHAELKSLTGAERTAFIDENNGKLSMNGLMQDTRKRLKDLRKQRDAIYADSTLSLAQQSAMVKSVERDMKIAVDRFNREYNKKVGVE</sequence>
<name>A0A1I9LJC2_9CAUD</name>